<evidence type="ECO:0000256" key="4">
    <source>
        <dbReference type="ARBA" id="ARBA00022989"/>
    </source>
</evidence>
<keyword evidence="4 6" id="KW-1133">Transmembrane helix</keyword>
<evidence type="ECO:0000313" key="8">
    <source>
        <dbReference type="EMBL" id="GEC85749.1"/>
    </source>
</evidence>
<dbReference type="PANTHER" id="PTHR34187:SF2">
    <property type="entry name" value="DUF202 DOMAIN-CONTAINING PROTEIN"/>
    <property type="match status" value="1"/>
</dbReference>
<feature type="transmembrane region" description="Helical" evidence="6">
    <location>
        <begin position="146"/>
        <end position="171"/>
    </location>
</feature>
<comment type="caution">
    <text evidence="8">The sequence shown here is derived from an EMBL/GenBank/DDBJ whole genome shotgun (WGS) entry which is preliminary data.</text>
</comment>
<comment type="subcellular location">
    <subcellularLocation>
        <location evidence="1">Cell membrane</location>
        <topology evidence="1">Multi-pass membrane protein</topology>
    </subcellularLocation>
</comment>
<dbReference type="AlphaFoldDB" id="A0A4Y4C1S6"/>
<evidence type="ECO:0000256" key="6">
    <source>
        <dbReference type="SAM" id="Phobius"/>
    </source>
</evidence>
<feature type="domain" description="DUF202" evidence="7">
    <location>
        <begin position="72"/>
        <end position="139"/>
    </location>
</feature>
<protein>
    <recommendedName>
        <fullName evidence="7">DUF202 domain-containing protein</fullName>
    </recommendedName>
</protein>
<sequence length="172" mass="18473">MDDHHLRWRLPALPGGTESGSQTLSTLLFPLTHRLDSVTAQRDTDSDPGPAADDRSAVSKWFFPDGEEPDPRFTLANERTYLAWMRTALAFIAGGVGMEALPDSVLEPGIRAFAALCAIAVGILLAAGSAVRWLRIERAMRRDEPLPAPSIVPVLSAGSILAAMLLGLMVLT</sequence>
<evidence type="ECO:0000259" key="7">
    <source>
        <dbReference type="Pfam" id="PF02656"/>
    </source>
</evidence>
<dbReference type="InterPro" id="IPR003807">
    <property type="entry name" value="DUF202"/>
</dbReference>
<feature type="transmembrane region" description="Helical" evidence="6">
    <location>
        <begin position="113"/>
        <end position="134"/>
    </location>
</feature>
<evidence type="ECO:0000256" key="3">
    <source>
        <dbReference type="ARBA" id="ARBA00022692"/>
    </source>
</evidence>
<dbReference type="EMBL" id="BJNT01000007">
    <property type="protein sequence ID" value="GEC85749.1"/>
    <property type="molecule type" value="Genomic_DNA"/>
</dbReference>
<gene>
    <name evidence="8" type="ORF">CVA01_10630</name>
</gene>
<evidence type="ECO:0000256" key="5">
    <source>
        <dbReference type="ARBA" id="ARBA00023136"/>
    </source>
</evidence>
<evidence type="ECO:0000256" key="1">
    <source>
        <dbReference type="ARBA" id="ARBA00004651"/>
    </source>
</evidence>
<keyword evidence="5 6" id="KW-0472">Membrane</keyword>
<keyword evidence="2" id="KW-1003">Cell membrane</keyword>
<evidence type="ECO:0000313" key="9">
    <source>
        <dbReference type="Proteomes" id="UP000319986"/>
    </source>
</evidence>
<accession>A0A4Y4C1S6</accession>
<proteinExistence type="predicted"/>
<dbReference type="Proteomes" id="UP000319986">
    <property type="component" value="Unassembled WGS sequence"/>
</dbReference>
<organism evidence="8 9">
    <name type="scientific">Corynebacterium variabile</name>
    <dbReference type="NCBI Taxonomy" id="1727"/>
    <lineage>
        <taxon>Bacteria</taxon>
        <taxon>Bacillati</taxon>
        <taxon>Actinomycetota</taxon>
        <taxon>Actinomycetes</taxon>
        <taxon>Mycobacteriales</taxon>
        <taxon>Corynebacteriaceae</taxon>
        <taxon>Corynebacterium</taxon>
    </lineage>
</organism>
<dbReference type="InterPro" id="IPR052053">
    <property type="entry name" value="IM_YidH-like"/>
</dbReference>
<feature type="transmembrane region" description="Helical" evidence="6">
    <location>
        <begin position="81"/>
        <end position="101"/>
    </location>
</feature>
<reference evidence="8 9" key="1">
    <citation type="submission" date="2019-06" db="EMBL/GenBank/DDBJ databases">
        <title>Whole genome shotgun sequence of Corynebacterium variabile NBRC 15286.</title>
        <authorList>
            <person name="Hosoyama A."/>
            <person name="Uohara A."/>
            <person name="Ohji S."/>
            <person name="Ichikawa N."/>
        </authorList>
    </citation>
    <scope>NUCLEOTIDE SEQUENCE [LARGE SCALE GENOMIC DNA]</scope>
    <source>
        <strain evidence="8 9">NBRC 15286</strain>
    </source>
</reference>
<evidence type="ECO:0000256" key="2">
    <source>
        <dbReference type="ARBA" id="ARBA00022475"/>
    </source>
</evidence>
<dbReference type="GO" id="GO:0005886">
    <property type="term" value="C:plasma membrane"/>
    <property type="evidence" value="ECO:0007669"/>
    <property type="project" value="UniProtKB-SubCell"/>
</dbReference>
<name>A0A4Y4C1S6_9CORY</name>
<keyword evidence="3 6" id="KW-0812">Transmembrane</keyword>
<dbReference type="Pfam" id="PF02656">
    <property type="entry name" value="DUF202"/>
    <property type="match status" value="1"/>
</dbReference>
<dbReference type="PANTHER" id="PTHR34187">
    <property type="entry name" value="FGR18P"/>
    <property type="match status" value="1"/>
</dbReference>